<sequence length="198" mass="22353">MQPCRRSKRIRYMNCPGKFADRFSFISGMMTVEEVARCLMMMSNDTTTRVTGCSDCIGGYSWSLSVESDEKPRSSGWYSGSPVSSEDTSFERKRGYKKLDRLKKLSQEKHQNVRRTNSSSSSSNNNNRHECPICFRVFKSGQAMGGHKRSHFLGSVEEVMSSAMIDRGVVPEVHPVIDLNFPAFLEDGEADGEEVLPW</sequence>
<proteinExistence type="predicted"/>
<accession>A0ACB9RJR4</accession>
<dbReference type="Proteomes" id="UP001057402">
    <property type="component" value="Chromosome 3"/>
</dbReference>
<keyword evidence="2" id="KW-1185">Reference proteome</keyword>
<gene>
    <name evidence="1" type="ORF">MLD38_005538</name>
</gene>
<name>A0ACB9RJR4_9MYRT</name>
<dbReference type="EMBL" id="CM042882">
    <property type="protein sequence ID" value="KAI4379213.1"/>
    <property type="molecule type" value="Genomic_DNA"/>
</dbReference>
<comment type="caution">
    <text evidence="1">The sequence shown here is derived from an EMBL/GenBank/DDBJ whole genome shotgun (WGS) entry which is preliminary data.</text>
</comment>
<evidence type="ECO:0000313" key="1">
    <source>
        <dbReference type="EMBL" id="KAI4379213.1"/>
    </source>
</evidence>
<evidence type="ECO:0000313" key="2">
    <source>
        <dbReference type="Proteomes" id="UP001057402"/>
    </source>
</evidence>
<organism evidence="1 2">
    <name type="scientific">Melastoma candidum</name>
    <dbReference type="NCBI Taxonomy" id="119954"/>
    <lineage>
        <taxon>Eukaryota</taxon>
        <taxon>Viridiplantae</taxon>
        <taxon>Streptophyta</taxon>
        <taxon>Embryophyta</taxon>
        <taxon>Tracheophyta</taxon>
        <taxon>Spermatophyta</taxon>
        <taxon>Magnoliopsida</taxon>
        <taxon>eudicotyledons</taxon>
        <taxon>Gunneridae</taxon>
        <taxon>Pentapetalae</taxon>
        <taxon>rosids</taxon>
        <taxon>malvids</taxon>
        <taxon>Myrtales</taxon>
        <taxon>Melastomataceae</taxon>
        <taxon>Melastomatoideae</taxon>
        <taxon>Melastomateae</taxon>
        <taxon>Melastoma</taxon>
    </lineage>
</organism>
<reference evidence="2" key="1">
    <citation type="journal article" date="2023" name="Front. Plant Sci.">
        <title>Chromosomal-level genome assembly of Melastoma candidum provides insights into trichome evolution.</title>
        <authorList>
            <person name="Zhong Y."/>
            <person name="Wu W."/>
            <person name="Sun C."/>
            <person name="Zou P."/>
            <person name="Liu Y."/>
            <person name="Dai S."/>
            <person name="Zhou R."/>
        </authorList>
    </citation>
    <scope>NUCLEOTIDE SEQUENCE [LARGE SCALE GENOMIC DNA]</scope>
</reference>
<protein>
    <submittedName>
        <fullName evidence="1">Uncharacterized protein</fullName>
    </submittedName>
</protein>